<protein>
    <submittedName>
        <fullName evidence="3">VanW family protein</fullName>
    </submittedName>
</protein>
<dbReference type="EMBL" id="JAEEGB010000005">
    <property type="protein sequence ID" value="MBI6872172.1"/>
    <property type="molecule type" value="Genomic_DNA"/>
</dbReference>
<name>A0A934M2I4_9CLOT</name>
<sequence length="345" mass="38703">MKNKSIVSIILVLILAIVFIFNFTNEKNNNQVQIDNASKARSIESHKLENDKKSTVKEETDKKDFSDKNAVNKNTKDTNRNEAIAKEQDSINISSSTVTSVPWENDENFKKAQEKYGTHIMMCAYCAVLNDPLPGEEENVHVGAKLLCGTLVEPSKVFSQNRTIGPYIQSRGYKKGPTYEGSHLTETIGGGVCKIASTLYNVAIMGNLPIVERHAHCMPVSYVPYGQDATVCYGSLDFRFKNNTDSSILIWSQGIDNRLYIGFYGKSKPPKVEWHHQVLSSKKTSKVYKTNKSLSSNEEKLVVTGMDGAIIKSWITIENPDGTIQTKQLGESRYLPLPYIYERRS</sequence>
<dbReference type="InterPro" id="IPR007391">
    <property type="entry name" value="Vancomycin_resist_VanW"/>
</dbReference>
<proteinExistence type="predicted"/>
<evidence type="ECO:0000256" key="1">
    <source>
        <dbReference type="SAM" id="MobiDB-lite"/>
    </source>
</evidence>
<evidence type="ECO:0000313" key="3">
    <source>
        <dbReference type="EMBL" id="MBI6872172.1"/>
    </source>
</evidence>
<comment type="caution">
    <text evidence="3">The sequence shown here is derived from an EMBL/GenBank/DDBJ whole genome shotgun (WGS) entry which is preliminary data.</text>
</comment>
<dbReference type="Pfam" id="PF04294">
    <property type="entry name" value="VanW"/>
    <property type="match status" value="1"/>
</dbReference>
<feature type="compositionally biased region" description="Basic and acidic residues" evidence="1">
    <location>
        <begin position="45"/>
        <end position="67"/>
    </location>
</feature>
<keyword evidence="2" id="KW-0812">Transmembrane</keyword>
<keyword evidence="4" id="KW-1185">Reference proteome</keyword>
<dbReference type="AlphaFoldDB" id="A0A934M2I4"/>
<gene>
    <name evidence="3" type="ORF">I6U51_05550</name>
</gene>
<keyword evidence="2" id="KW-1133">Transmembrane helix</keyword>
<evidence type="ECO:0000313" key="4">
    <source>
        <dbReference type="Proteomes" id="UP000622687"/>
    </source>
</evidence>
<dbReference type="InterPro" id="IPR052913">
    <property type="entry name" value="Glycopeptide_resist_protein"/>
</dbReference>
<evidence type="ECO:0000256" key="2">
    <source>
        <dbReference type="SAM" id="Phobius"/>
    </source>
</evidence>
<accession>A0A934M2I4</accession>
<feature type="region of interest" description="Disordered" evidence="1">
    <location>
        <begin position="45"/>
        <end position="74"/>
    </location>
</feature>
<dbReference type="PANTHER" id="PTHR35788">
    <property type="entry name" value="EXPORTED PROTEIN-RELATED"/>
    <property type="match status" value="1"/>
</dbReference>
<organism evidence="3 4">
    <name type="scientific">Clostridium aciditolerans</name>
    <dbReference type="NCBI Taxonomy" id="339861"/>
    <lineage>
        <taxon>Bacteria</taxon>
        <taxon>Bacillati</taxon>
        <taxon>Bacillota</taxon>
        <taxon>Clostridia</taxon>
        <taxon>Eubacteriales</taxon>
        <taxon>Clostridiaceae</taxon>
        <taxon>Clostridium</taxon>
    </lineage>
</organism>
<feature type="transmembrane region" description="Helical" evidence="2">
    <location>
        <begin position="6"/>
        <end position="24"/>
    </location>
</feature>
<dbReference type="Proteomes" id="UP000622687">
    <property type="component" value="Unassembled WGS sequence"/>
</dbReference>
<dbReference type="PANTHER" id="PTHR35788:SF1">
    <property type="entry name" value="EXPORTED PROTEIN"/>
    <property type="match status" value="1"/>
</dbReference>
<keyword evidence="2" id="KW-0472">Membrane</keyword>
<reference evidence="3" key="1">
    <citation type="submission" date="2020-12" db="EMBL/GenBank/DDBJ databases">
        <title>Clostridium thailandense sp. nov., a novel acetogenic bacterium isolated from peat land soil in Thailand.</title>
        <authorList>
            <person name="Chaikitkaew S."/>
            <person name="Birkeland N.K."/>
        </authorList>
    </citation>
    <scope>NUCLEOTIDE SEQUENCE</scope>
    <source>
        <strain evidence="3">DSM 17425</strain>
    </source>
</reference>